<proteinExistence type="predicted"/>
<feature type="compositionally biased region" description="Basic and acidic residues" evidence="1">
    <location>
        <begin position="651"/>
        <end position="664"/>
    </location>
</feature>
<keyword evidence="3" id="KW-1185">Reference proteome</keyword>
<reference evidence="2 3" key="1">
    <citation type="submission" date="2023-02" db="EMBL/GenBank/DDBJ databases">
        <title>LHISI_Scaffold_Assembly.</title>
        <authorList>
            <person name="Stuart O.P."/>
            <person name="Cleave R."/>
            <person name="Magrath M.J.L."/>
            <person name="Mikheyev A.S."/>
        </authorList>
    </citation>
    <scope>NUCLEOTIDE SEQUENCE [LARGE SCALE GENOMIC DNA]</scope>
    <source>
        <strain evidence="2">Daus_M_001</strain>
        <tissue evidence="2">Leg muscle</tissue>
    </source>
</reference>
<dbReference type="EMBL" id="JARBHB010000014">
    <property type="protein sequence ID" value="KAJ8868745.1"/>
    <property type="molecule type" value="Genomic_DNA"/>
</dbReference>
<evidence type="ECO:0000256" key="1">
    <source>
        <dbReference type="SAM" id="MobiDB-lite"/>
    </source>
</evidence>
<accession>A0ABQ9G8J8</accession>
<comment type="caution">
    <text evidence="2">The sequence shown here is derived from an EMBL/GenBank/DDBJ whole genome shotgun (WGS) entry which is preliminary data.</text>
</comment>
<gene>
    <name evidence="2" type="ORF">PR048_030285</name>
</gene>
<protein>
    <submittedName>
        <fullName evidence="2">Uncharacterized protein</fullName>
    </submittedName>
</protein>
<feature type="region of interest" description="Disordered" evidence="1">
    <location>
        <begin position="642"/>
        <end position="664"/>
    </location>
</feature>
<evidence type="ECO:0000313" key="2">
    <source>
        <dbReference type="EMBL" id="KAJ8868745.1"/>
    </source>
</evidence>
<organism evidence="2 3">
    <name type="scientific">Dryococelus australis</name>
    <dbReference type="NCBI Taxonomy" id="614101"/>
    <lineage>
        <taxon>Eukaryota</taxon>
        <taxon>Metazoa</taxon>
        <taxon>Ecdysozoa</taxon>
        <taxon>Arthropoda</taxon>
        <taxon>Hexapoda</taxon>
        <taxon>Insecta</taxon>
        <taxon>Pterygota</taxon>
        <taxon>Neoptera</taxon>
        <taxon>Polyneoptera</taxon>
        <taxon>Phasmatodea</taxon>
        <taxon>Verophasmatodea</taxon>
        <taxon>Anareolatae</taxon>
        <taxon>Phasmatidae</taxon>
        <taxon>Eurycanthinae</taxon>
        <taxon>Dryococelus</taxon>
    </lineage>
</organism>
<dbReference type="Proteomes" id="UP001159363">
    <property type="component" value="Chromosome 13"/>
</dbReference>
<name>A0ABQ9G8J8_9NEOP</name>
<evidence type="ECO:0000313" key="3">
    <source>
        <dbReference type="Proteomes" id="UP001159363"/>
    </source>
</evidence>
<sequence>MRFQRREGVVYVTRAAVADRLARPPTHQGEPGSIPGRVTGNLYAGIVPDDAPDRRDFSRISCLPWPSILTLLHTHLNLTHHLYARVFLSQQPVSITEESGHACLFAKQVSHTPAIGRSERAFAATTARKNKMAIGTADESSHKDNAISHFSPASVRNRKCRHSLNGQPKPPDQEIRRPRGAVVSGFESHVKHGHYFKLGHKLVCKPTPYKPSAITLGGLSPPWGRSWSVERRVWERTDVLYGHMRLPANKVLKTCANARRDGNTARLARRSDEALGVRVSVARIAPSLLNLGRAVIILRLRVQNVVSLESAPSESWGARYEDDEAKEMEIGEREPVESLRSMVGLHVSLSHGASFPLSLPTLLETSPGVMLTPKSYVGFEPRSFHTPDRRVALPTAPRKVDPLPVVSGCPRVCSGRTDLRRGQCYILLCIASFPYPRSAPAGERNNVEDRMQNGNRGARRDLQRSVVAAIRPSGLVSPSVTERIECLGLALQEFFDHRFHFSQRDSGCGEPSISGQRDFAATGLRADSLEIRALHGLNPLAHCQINQSLLPITISTLASHHGEPGSIPSRITGFSQEGIVPDDAVGRRVPVSPTPSFRRRSIFSSITLIASQDLAVKSRPNLAGEVLVSDLNSEDLRADEGACKCGSAPEKQGREKREMPEKTRRLAASSDTIPTCENLRVALGEINSVRIAGITCKPSPRLSTWLPAIRQTGNTIGRIRSVNVRHLSSKCCDDVCLIAGNEPWVNLGDYFERC</sequence>